<dbReference type="Pfam" id="PF20047">
    <property type="entry name" value="DUF6449"/>
    <property type="match status" value="1"/>
</dbReference>
<feature type="transmembrane region" description="Helical" evidence="1">
    <location>
        <begin position="176"/>
        <end position="196"/>
    </location>
</feature>
<proteinExistence type="predicted"/>
<feature type="transmembrane region" description="Helical" evidence="1">
    <location>
        <begin position="233"/>
        <end position="256"/>
    </location>
</feature>
<comment type="caution">
    <text evidence="3">The sequence shown here is derived from an EMBL/GenBank/DDBJ whole genome shotgun (WGS) entry which is preliminary data.</text>
</comment>
<dbReference type="InterPro" id="IPR053046">
    <property type="entry name" value="ABC-5_transporter"/>
</dbReference>
<dbReference type="PANTHER" id="PTHR39177">
    <property type="entry name" value="ABC TRANSPORTER PERMEASE YTRC-RELATED"/>
    <property type="match status" value="1"/>
</dbReference>
<feature type="transmembrane region" description="Helical" evidence="1">
    <location>
        <begin position="112"/>
        <end position="136"/>
    </location>
</feature>
<evidence type="ECO:0000259" key="2">
    <source>
        <dbReference type="Pfam" id="PF20047"/>
    </source>
</evidence>
<name>A0A0A5G5A6_9BACI</name>
<feature type="transmembrane region" description="Helical" evidence="1">
    <location>
        <begin position="276"/>
        <end position="298"/>
    </location>
</feature>
<keyword evidence="1" id="KW-0472">Membrane</keyword>
<gene>
    <name evidence="3" type="ORF">N784_05150</name>
</gene>
<protein>
    <recommendedName>
        <fullName evidence="2">DUF6449 domain-containing protein</fullName>
    </recommendedName>
</protein>
<dbReference type="eggNOG" id="COG1277">
    <property type="taxonomic scope" value="Bacteria"/>
</dbReference>
<evidence type="ECO:0000313" key="4">
    <source>
        <dbReference type="Proteomes" id="UP000030401"/>
    </source>
</evidence>
<keyword evidence="4" id="KW-1185">Reference proteome</keyword>
<keyword evidence="1" id="KW-0812">Transmembrane</keyword>
<sequence length="639" mass="73783">MQSRTSWFKKELWKQDFRNVGWVSIVYFVGLFFCLPIMMLMRLEDIDMYIEYPIQEGLFSVEFAGPIQAIFMFAMPILMAVFLFRYLHVKKAADFNHSLPVTRQQLFHHHMISGIVFLLAPVFLIGIIQVLLHTMFDVHYFYGLRDVAFWLLATSMNVVSIFIFSVFIGTLTGISAVQAVLTGIFLVFLDGMYVLIGHNLDVLLNGYAAIQFQLDHSLSPVINGIQMIEEQWISGWMMIQYVVGMIVFYLLALFIYRYRHLETASQAIAIPKLKPLFKYGVTFCFMLLGGVIFGSGVYSITWLLFGYVVGASIGYVIATILLVKTWRIFSLQHAKGLAAYGIVVSLLFGLVQVDAFSYESYVPKQEDVKAVYVGGYSYIYTDMDKELVTEDPATIATTIDLHEQAIDVSSPVHEYEHPVFIAYHLENGDQVYREYRVNKEDIQTEWEKLYNTDGFKEVYYNELSIDVSDIEKLEFEGNSIVSFNNADEMEQLLNNLRKDVYNESYNESQYEQGVTTHMSSVLKDRGYYNNSIVIKQSYEHTINWLKEKGYYKQVFLHADDVEVMKVASEYDDPYVLEEEGKKVLTTKDKGHIQEALEKVNSVSSGEYSVFLFTSSNMYEYETYSFSEENAPDWVKEHFE</sequence>
<feature type="transmembrane region" description="Helical" evidence="1">
    <location>
        <begin position="63"/>
        <end position="84"/>
    </location>
</feature>
<dbReference type="AlphaFoldDB" id="A0A0A5G5A6"/>
<feature type="transmembrane region" description="Helical" evidence="1">
    <location>
        <begin position="337"/>
        <end position="358"/>
    </location>
</feature>
<dbReference type="RefSeq" id="WP_052127247.1">
    <property type="nucleotide sequence ID" value="NZ_AVPG01000014.1"/>
</dbReference>
<organism evidence="3 4">
    <name type="scientific">Pontibacillus litoralis JSM 072002</name>
    <dbReference type="NCBI Taxonomy" id="1385512"/>
    <lineage>
        <taxon>Bacteria</taxon>
        <taxon>Bacillati</taxon>
        <taxon>Bacillota</taxon>
        <taxon>Bacilli</taxon>
        <taxon>Bacillales</taxon>
        <taxon>Bacillaceae</taxon>
        <taxon>Pontibacillus</taxon>
    </lineage>
</organism>
<dbReference type="Proteomes" id="UP000030401">
    <property type="component" value="Unassembled WGS sequence"/>
</dbReference>
<feature type="transmembrane region" description="Helical" evidence="1">
    <location>
        <begin position="148"/>
        <end position="169"/>
    </location>
</feature>
<feature type="transmembrane region" description="Helical" evidence="1">
    <location>
        <begin position="304"/>
        <end position="325"/>
    </location>
</feature>
<reference evidence="3 4" key="1">
    <citation type="submission" date="2013-08" db="EMBL/GenBank/DDBJ databases">
        <authorList>
            <person name="Huang J."/>
            <person name="Wang G."/>
        </authorList>
    </citation>
    <scope>NUCLEOTIDE SEQUENCE [LARGE SCALE GENOMIC DNA]</scope>
    <source>
        <strain evidence="3 4">JSM 072002</strain>
    </source>
</reference>
<dbReference type="InterPro" id="IPR045611">
    <property type="entry name" value="DUF6449"/>
</dbReference>
<dbReference type="PANTHER" id="PTHR39177:SF1">
    <property type="entry name" value="ABC TRANSPORTER PERMEASE YTRC-RELATED"/>
    <property type="match status" value="1"/>
</dbReference>
<dbReference type="EMBL" id="AVPG01000014">
    <property type="protein sequence ID" value="KGX86338.1"/>
    <property type="molecule type" value="Genomic_DNA"/>
</dbReference>
<dbReference type="STRING" id="1385512.N784_05150"/>
<keyword evidence="1" id="KW-1133">Transmembrane helix</keyword>
<dbReference type="OrthoDB" id="1706490at2"/>
<evidence type="ECO:0000313" key="3">
    <source>
        <dbReference type="EMBL" id="KGX86338.1"/>
    </source>
</evidence>
<accession>A0A0A5G5A6</accession>
<feature type="transmembrane region" description="Helical" evidence="1">
    <location>
        <begin position="20"/>
        <end position="43"/>
    </location>
</feature>
<feature type="domain" description="DUF6449" evidence="2">
    <location>
        <begin position="423"/>
        <end position="509"/>
    </location>
</feature>
<evidence type="ECO:0000256" key="1">
    <source>
        <dbReference type="SAM" id="Phobius"/>
    </source>
</evidence>